<dbReference type="EMBL" id="JAHUZN010000002">
    <property type="protein sequence ID" value="KAG8501118.1"/>
    <property type="molecule type" value="Genomic_DNA"/>
</dbReference>
<dbReference type="InterPro" id="IPR052006">
    <property type="entry name" value="MLP-like"/>
</dbReference>
<feature type="domain" description="Bet v I/Major latex protein" evidence="2">
    <location>
        <begin position="62"/>
        <end position="198"/>
    </location>
</feature>
<gene>
    <name evidence="3" type="ORF">CXB51_003215</name>
</gene>
<evidence type="ECO:0000313" key="4">
    <source>
        <dbReference type="Proteomes" id="UP000701853"/>
    </source>
</evidence>
<dbReference type="InterPro" id="IPR000916">
    <property type="entry name" value="Bet_v_I/MLP"/>
</dbReference>
<feature type="domain" description="Bet v I/Major latex protein" evidence="2">
    <location>
        <begin position="209"/>
        <end position="306"/>
    </location>
</feature>
<comment type="caution">
    <text evidence="3">The sequence shown here is derived from an EMBL/GenBank/DDBJ whole genome shotgun (WGS) entry which is preliminary data.</text>
</comment>
<name>A0A8J5ZFK7_9ROSI</name>
<comment type="similarity">
    <text evidence="1">Belongs to the MLP family.</text>
</comment>
<dbReference type="GO" id="GO:0006952">
    <property type="term" value="P:defense response"/>
    <property type="evidence" value="ECO:0007669"/>
    <property type="project" value="InterPro"/>
</dbReference>
<keyword evidence="4" id="KW-1185">Reference proteome</keyword>
<accession>A0A8J5ZFK7</accession>
<dbReference type="PANTHER" id="PTHR31338">
    <property type="entry name" value="POLYKETIDE CYCLASE/DEHYDRASE AND LIPID TRANSPORT SUPERFAMILY PROTEIN"/>
    <property type="match status" value="1"/>
</dbReference>
<reference evidence="3 4" key="1">
    <citation type="journal article" date="2021" name="bioRxiv">
        <title>The Gossypium anomalum genome as a resource for cotton improvement and evolutionary analysis of hybrid incompatibility.</title>
        <authorList>
            <person name="Grover C.E."/>
            <person name="Yuan D."/>
            <person name="Arick M.A."/>
            <person name="Miller E.R."/>
            <person name="Hu G."/>
            <person name="Peterson D.G."/>
            <person name="Wendel J.F."/>
            <person name="Udall J.A."/>
        </authorList>
    </citation>
    <scope>NUCLEOTIDE SEQUENCE [LARGE SCALE GENOMIC DNA]</scope>
    <source>
        <strain evidence="3">JFW-Udall</strain>
        <tissue evidence="3">Leaf</tissue>
    </source>
</reference>
<evidence type="ECO:0000256" key="1">
    <source>
        <dbReference type="ARBA" id="ARBA00038242"/>
    </source>
</evidence>
<dbReference type="PANTHER" id="PTHR31338:SF16">
    <property type="entry name" value="POLYKETIDE CYCLASE_DEHYDRASE AND LIPID TRANSPORT SUPERFAMILY PROTEIN"/>
    <property type="match status" value="1"/>
</dbReference>
<proteinExistence type="inferred from homology"/>
<protein>
    <recommendedName>
        <fullName evidence="2">Bet v I/Major latex protein domain-containing protein</fullName>
    </recommendedName>
</protein>
<dbReference type="SMART" id="SM01037">
    <property type="entry name" value="Bet_v_1"/>
    <property type="match status" value="2"/>
</dbReference>
<dbReference type="InterPro" id="IPR023393">
    <property type="entry name" value="START-like_dom_sf"/>
</dbReference>
<dbReference type="Pfam" id="PF00407">
    <property type="entry name" value="Bet_v_1"/>
    <property type="match status" value="2"/>
</dbReference>
<dbReference type="AlphaFoldDB" id="A0A8J5ZFK7"/>
<organism evidence="3 4">
    <name type="scientific">Gossypium anomalum</name>
    <dbReference type="NCBI Taxonomy" id="47600"/>
    <lineage>
        <taxon>Eukaryota</taxon>
        <taxon>Viridiplantae</taxon>
        <taxon>Streptophyta</taxon>
        <taxon>Embryophyta</taxon>
        <taxon>Tracheophyta</taxon>
        <taxon>Spermatophyta</taxon>
        <taxon>Magnoliopsida</taxon>
        <taxon>eudicotyledons</taxon>
        <taxon>Gunneridae</taxon>
        <taxon>Pentapetalae</taxon>
        <taxon>rosids</taxon>
        <taxon>malvids</taxon>
        <taxon>Malvales</taxon>
        <taxon>Malvaceae</taxon>
        <taxon>Malvoideae</taxon>
        <taxon>Gossypium</taxon>
    </lineage>
</organism>
<evidence type="ECO:0000313" key="3">
    <source>
        <dbReference type="EMBL" id="KAG8501118.1"/>
    </source>
</evidence>
<dbReference type="SUPFAM" id="SSF55961">
    <property type="entry name" value="Bet v1-like"/>
    <property type="match status" value="2"/>
</dbReference>
<dbReference type="OrthoDB" id="1072116at2759"/>
<dbReference type="Gene3D" id="3.30.530.20">
    <property type="match status" value="5"/>
</dbReference>
<sequence length="306" mass="35468">MEFEKQNDDVPDPVKYGEFLTTWAKNVDTYLLNQHQTSPLYKAISLSTIITTTTPSLIEKLSMDQIKRMECQVEIMSSADKFFNAYKTKAQLMPKMADQVVRDVKLLEGSDWNCESSVRQWYMIIGDRTIVYKLVDGEIMKAFKSWKSILNVMPMGEGSLVKWTMEFEKQNDDVPDPVKYGEFLTTWAKNVDIYLLNQHQTSPVDKKLSMDQIKRMECQVEIKSSADKFFEAYQTKAQLIPKLAKQVVRYVKLVEGSDWDSEGEIMKAFKSWKSIFNVMPTGEGSLVKWTTEFEKQNDDVPDLRSF</sequence>
<evidence type="ECO:0000259" key="2">
    <source>
        <dbReference type="SMART" id="SM01037"/>
    </source>
</evidence>
<dbReference type="Proteomes" id="UP000701853">
    <property type="component" value="Chromosome 2"/>
</dbReference>